<evidence type="ECO:0000256" key="4">
    <source>
        <dbReference type="ARBA" id="ARBA00022692"/>
    </source>
</evidence>
<dbReference type="InterPro" id="IPR005279">
    <property type="entry name" value="Dipep/tripep_permease"/>
</dbReference>
<dbReference type="RefSeq" id="WP_118483211.1">
    <property type="nucleotide sequence ID" value="NZ_CAUBEO010000001.1"/>
</dbReference>
<keyword evidence="7 8" id="KW-0472">Membrane</keyword>
<feature type="transmembrane region" description="Helical" evidence="8">
    <location>
        <begin position="236"/>
        <end position="254"/>
    </location>
</feature>
<proteinExistence type="predicted"/>
<feature type="transmembrane region" description="Helical" evidence="8">
    <location>
        <begin position="108"/>
        <end position="124"/>
    </location>
</feature>
<comment type="caution">
    <text evidence="9">The sequence shown here is derived from an EMBL/GenBank/DDBJ whole genome shotgun (WGS) entry which is preliminary data.</text>
</comment>
<evidence type="ECO:0000313" key="9">
    <source>
        <dbReference type="EMBL" id="RGR99035.1"/>
    </source>
</evidence>
<dbReference type="GO" id="GO:0005886">
    <property type="term" value="C:plasma membrane"/>
    <property type="evidence" value="ECO:0007669"/>
    <property type="project" value="UniProtKB-SubCell"/>
</dbReference>
<evidence type="ECO:0000256" key="5">
    <source>
        <dbReference type="ARBA" id="ARBA00022856"/>
    </source>
</evidence>
<feature type="transmembrane region" description="Helical" evidence="8">
    <location>
        <begin position="485"/>
        <end position="503"/>
    </location>
</feature>
<dbReference type="Gene3D" id="1.20.1250.20">
    <property type="entry name" value="MFS general substrate transporter like domains"/>
    <property type="match status" value="1"/>
</dbReference>
<feature type="transmembrane region" description="Helical" evidence="8">
    <location>
        <begin position="266"/>
        <end position="284"/>
    </location>
</feature>
<name>A0A412GVU9_9BACT</name>
<evidence type="ECO:0000256" key="3">
    <source>
        <dbReference type="ARBA" id="ARBA00022475"/>
    </source>
</evidence>
<feature type="transmembrane region" description="Helical" evidence="8">
    <location>
        <begin position="48"/>
        <end position="68"/>
    </location>
</feature>
<dbReference type="EMBL" id="QRUU01000008">
    <property type="protein sequence ID" value="RGR99035.1"/>
    <property type="molecule type" value="Genomic_DNA"/>
</dbReference>
<dbReference type="GO" id="GO:1904680">
    <property type="term" value="F:peptide transmembrane transporter activity"/>
    <property type="evidence" value="ECO:0007669"/>
    <property type="project" value="InterPro"/>
</dbReference>
<feature type="transmembrane region" description="Helical" evidence="8">
    <location>
        <begin position="296"/>
        <end position="313"/>
    </location>
</feature>
<feature type="transmembrane region" description="Helical" evidence="8">
    <location>
        <begin position="377"/>
        <end position="395"/>
    </location>
</feature>
<keyword evidence="5" id="KW-0571">Peptide transport</keyword>
<keyword evidence="6 8" id="KW-1133">Transmembrane helix</keyword>
<evidence type="ECO:0000256" key="7">
    <source>
        <dbReference type="ARBA" id="ARBA00023136"/>
    </source>
</evidence>
<dbReference type="GO" id="GO:0015833">
    <property type="term" value="P:peptide transport"/>
    <property type="evidence" value="ECO:0007669"/>
    <property type="project" value="UniProtKB-KW"/>
</dbReference>
<dbReference type="PANTHER" id="PTHR23517">
    <property type="entry name" value="RESISTANCE PROTEIN MDTM, PUTATIVE-RELATED-RELATED"/>
    <property type="match status" value="1"/>
</dbReference>
<evidence type="ECO:0000256" key="6">
    <source>
        <dbReference type="ARBA" id="ARBA00022989"/>
    </source>
</evidence>
<evidence type="ECO:0000256" key="2">
    <source>
        <dbReference type="ARBA" id="ARBA00022448"/>
    </source>
</evidence>
<evidence type="ECO:0000256" key="8">
    <source>
        <dbReference type="SAM" id="Phobius"/>
    </source>
</evidence>
<evidence type="ECO:0000256" key="1">
    <source>
        <dbReference type="ARBA" id="ARBA00004651"/>
    </source>
</evidence>
<keyword evidence="2" id="KW-0813">Transport</keyword>
<dbReference type="PANTHER" id="PTHR23517:SF15">
    <property type="entry name" value="PROTON-DEPENDENT OLIGOPEPTIDE FAMILY TRANSPORT PROTEIN"/>
    <property type="match status" value="1"/>
</dbReference>
<comment type="subcellular location">
    <subcellularLocation>
        <location evidence="1">Cell membrane</location>
        <topology evidence="1">Multi-pass membrane protein</topology>
    </subcellularLocation>
</comment>
<dbReference type="InterPro" id="IPR036259">
    <property type="entry name" value="MFS_trans_sf"/>
</dbReference>
<feature type="transmembrane region" description="Helical" evidence="8">
    <location>
        <begin position="181"/>
        <end position="198"/>
    </location>
</feature>
<accession>A0A412GVU9</accession>
<organism evidence="9 10">
    <name type="scientific">Phocaeicola coprocola</name>
    <dbReference type="NCBI Taxonomy" id="310298"/>
    <lineage>
        <taxon>Bacteria</taxon>
        <taxon>Pseudomonadati</taxon>
        <taxon>Bacteroidota</taxon>
        <taxon>Bacteroidia</taxon>
        <taxon>Bacteroidales</taxon>
        <taxon>Bacteroidaceae</taxon>
        <taxon>Phocaeicola</taxon>
    </lineage>
</organism>
<dbReference type="AlphaFoldDB" id="A0A412GVU9"/>
<feature type="transmembrane region" description="Helical" evidence="8">
    <location>
        <begin position="444"/>
        <end position="465"/>
    </location>
</feature>
<sequence>MNQTKGHPKGLYLLFVTEMWERFSYYGMRALFMLYMVQALLFDKEMASQVYGSYTGLVYLTPLIGGYIADRYWGNRRSIVVGALTMAAGQFMLFLSACYFHQVELAKWLMFIGLGLLILGNGFFKPNISTMVGRLYTADDKRKDSAFTIFYMGVNVGSTLAPLICGLVGNTGHPEDFKWGFLAACIGMVLGAAVFQIFKNKYICDPDGNPVGTVPSKADCNTQKASQTGKESNKRTIWMAVGTVLLTILFSVNWNGNGGIFAGADWIGSLIYATTIVMPIIIITDKSLSRTEQARIGVIYIIAFFVIFFWAAYEQAGASLTFFADEQTDRHIGGWEMPAAYFQSFNPIMIVTLAPIFAAIWSFLGKRGIEPSSPRKQAIGLLLLSLGYLFIAFGVKDVQPGVKVSMIWLTGLYLIHTMGELCLAPIGLSLVYKLSPVRFSSLLMGVWYLSTSAANKFAGVLSGYYPEGGVTKTFLGYHVENLFDFFMLFVFMSGTAAIILFVLSGKLQKMMKGVE</sequence>
<dbReference type="Pfam" id="PF00854">
    <property type="entry name" value="PTR2"/>
    <property type="match status" value="1"/>
</dbReference>
<dbReference type="CDD" id="cd17346">
    <property type="entry name" value="MFS_DtpA_like"/>
    <property type="match status" value="1"/>
</dbReference>
<dbReference type="InterPro" id="IPR050171">
    <property type="entry name" value="MFS_Transporters"/>
</dbReference>
<dbReference type="GeneID" id="79858893"/>
<keyword evidence="4 8" id="KW-0812">Transmembrane</keyword>
<reference evidence="9 10" key="1">
    <citation type="submission" date="2018-08" db="EMBL/GenBank/DDBJ databases">
        <title>A genome reference for cultivated species of the human gut microbiota.</title>
        <authorList>
            <person name="Zou Y."/>
            <person name="Xue W."/>
            <person name="Luo G."/>
        </authorList>
    </citation>
    <scope>NUCLEOTIDE SEQUENCE [LARGE SCALE GENOMIC DNA]</scope>
    <source>
        <strain evidence="9 10">AF24-2</strain>
    </source>
</reference>
<keyword evidence="5" id="KW-0653">Protein transport</keyword>
<dbReference type="NCBIfam" id="TIGR00924">
    <property type="entry name" value="yjdL_sub1_fam"/>
    <property type="match status" value="1"/>
</dbReference>
<feature type="transmembrane region" description="Helical" evidence="8">
    <location>
        <begin position="80"/>
        <end position="102"/>
    </location>
</feature>
<evidence type="ECO:0000313" key="10">
    <source>
        <dbReference type="Proteomes" id="UP000285864"/>
    </source>
</evidence>
<protein>
    <submittedName>
        <fullName evidence="9">MFS transporter</fullName>
    </submittedName>
</protein>
<gene>
    <name evidence="9" type="ORF">DWY20_02995</name>
</gene>
<feature type="transmembrane region" description="Helical" evidence="8">
    <location>
        <begin position="407"/>
        <end position="432"/>
    </location>
</feature>
<dbReference type="Proteomes" id="UP000285864">
    <property type="component" value="Unassembled WGS sequence"/>
</dbReference>
<feature type="transmembrane region" description="Helical" evidence="8">
    <location>
        <begin position="145"/>
        <end position="169"/>
    </location>
</feature>
<keyword evidence="3" id="KW-1003">Cell membrane</keyword>
<keyword evidence="10" id="KW-1185">Reference proteome</keyword>
<feature type="transmembrane region" description="Helical" evidence="8">
    <location>
        <begin position="345"/>
        <end position="365"/>
    </location>
</feature>
<feature type="transmembrane region" description="Helical" evidence="8">
    <location>
        <begin position="23"/>
        <end position="42"/>
    </location>
</feature>
<dbReference type="InterPro" id="IPR000109">
    <property type="entry name" value="POT_fam"/>
</dbReference>
<dbReference type="SUPFAM" id="SSF103473">
    <property type="entry name" value="MFS general substrate transporter"/>
    <property type="match status" value="1"/>
</dbReference>